<feature type="chain" id="PRO_5041640382" description="Frizzled/Smoothened transmembrane domain-containing protein" evidence="2">
    <location>
        <begin position="19"/>
        <end position="71"/>
    </location>
</feature>
<keyword evidence="1" id="KW-0472">Membrane</keyword>
<reference evidence="4" key="1">
    <citation type="submission" date="2023-11" db="UniProtKB">
        <authorList>
            <consortium name="WormBaseParasite"/>
        </authorList>
    </citation>
    <scope>IDENTIFICATION</scope>
</reference>
<feature type="signal peptide" evidence="2">
    <location>
        <begin position="1"/>
        <end position="18"/>
    </location>
</feature>
<accession>A0AA85AG13</accession>
<evidence type="ECO:0000313" key="4">
    <source>
        <dbReference type="WBParaSite" id="SMRG1_82020.1"/>
    </source>
</evidence>
<dbReference type="AlphaFoldDB" id="A0AA85AG13"/>
<organism evidence="3 4">
    <name type="scientific">Schistosoma margrebowiei</name>
    <dbReference type="NCBI Taxonomy" id="48269"/>
    <lineage>
        <taxon>Eukaryota</taxon>
        <taxon>Metazoa</taxon>
        <taxon>Spiralia</taxon>
        <taxon>Lophotrochozoa</taxon>
        <taxon>Platyhelminthes</taxon>
        <taxon>Trematoda</taxon>
        <taxon>Digenea</taxon>
        <taxon>Strigeidida</taxon>
        <taxon>Schistosomatoidea</taxon>
        <taxon>Schistosomatidae</taxon>
        <taxon>Schistosoma</taxon>
    </lineage>
</organism>
<proteinExistence type="predicted"/>
<keyword evidence="2" id="KW-0732">Signal</keyword>
<keyword evidence="1" id="KW-0812">Transmembrane</keyword>
<evidence type="ECO:0000313" key="3">
    <source>
        <dbReference type="Proteomes" id="UP000050790"/>
    </source>
</evidence>
<feature type="transmembrane region" description="Helical" evidence="1">
    <location>
        <begin position="34"/>
        <end position="56"/>
    </location>
</feature>
<evidence type="ECO:0000256" key="1">
    <source>
        <dbReference type="SAM" id="Phobius"/>
    </source>
</evidence>
<keyword evidence="1" id="KW-1133">Transmembrane helix</keyword>
<evidence type="ECO:0000256" key="2">
    <source>
        <dbReference type="SAM" id="SignalP"/>
    </source>
</evidence>
<dbReference type="WBParaSite" id="SMRG1_82020.1">
    <property type="protein sequence ID" value="SMRG1_82020.1"/>
    <property type="gene ID" value="SMRG1_82020"/>
</dbReference>
<name>A0AA85AG13_9TREM</name>
<sequence>MLIIYIIIPLILIRSCQSGSSSKQSNCTEEQRSSFMRFVSAVGTFISLLCFLDGIWNTIAGFLHQATQISG</sequence>
<protein>
    <recommendedName>
        <fullName evidence="5">Frizzled/Smoothened transmembrane domain-containing protein</fullName>
    </recommendedName>
</protein>
<dbReference type="Proteomes" id="UP000050790">
    <property type="component" value="Unassembled WGS sequence"/>
</dbReference>
<evidence type="ECO:0008006" key="5">
    <source>
        <dbReference type="Google" id="ProtNLM"/>
    </source>
</evidence>